<dbReference type="AlphaFoldDB" id="A0A1J8P8C7"/>
<dbReference type="CDD" id="cd00616">
    <property type="entry name" value="AHBA_syn"/>
    <property type="match status" value="1"/>
</dbReference>
<gene>
    <name evidence="4" type="ORF">A1D18_03455</name>
</gene>
<dbReference type="STRING" id="1225476.A1D18_03455"/>
<evidence type="ECO:0000313" key="5">
    <source>
        <dbReference type="Proteomes" id="UP000183924"/>
    </source>
</evidence>
<keyword evidence="1 3" id="KW-0663">Pyridoxal phosphate</keyword>
<dbReference type="OrthoDB" id="9804264at2"/>
<dbReference type="Proteomes" id="UP000183924">
    <property type="component" value="Unassembled WGS sequence"/>
</dbReference>
<dbReference type="GO" id="GO:0000271">
    <property type="term" value="P:polysaccharide biosynthetic process"/>
    <property type="evidence" value="ECO:0007669"/>
    <property type="project" value="TreeGrafter"/>
</dbReference>
<dbReference type="Pfam" id="PF01041">
    <property type="entry name" value="DegT_DnrJ_EryC1"/>
    <property type="match status" value="1"/>
</dbReference>
<dbReference type="SUPFAM" id="SSF53383">
    <property type="entry name" value="PLP-dependent transferases"/>
    <property type="match status" value="1"/>
</dbReference>
<keyword evidence="5" id="KW-1185">Reference proteome</keyword>
<evidence type="ECO:0000256" key="2">
    <source>
        <dbReference type="ARBA" id="ARBA00037999"/>
    </source>
</evidence>
<proteinExistence type="inferred from homology"/>
<dbReference type="GO" id="GO:0008483">
    <property type="term" value="F:transaminase activity"/>
    <property type="evidence" value="ECO:0007669"/>
    <property type="project" value="TreeGrafter"/>
</dbReference>
<evidence type="ECO:0000313" key="4">
    <source>
        <dbReference type="EMBL" id="OIZ95259.1"/>
    </source>
</evidence>
<dbReference type="InterPro" id="IPR015424">
    <property type="entry name" value="PyrdxlP-dep_Trfase"/>
</dbReference>
<sequence>MHVPYGKSVHGEEEIAAVISVLRSSTQMGKAVRDMEKKISTLFNKAFGVMLNSGSSANYLAIELLKLPEFSEVITPVLTFSTTVAPLIKNKLIPVFVDVELDTFNIDADQIVSMITDKTKALIIPNLLGNLPDWHKIRLIADKYNLVVIEDSCDTLGATLDGNASGFYSDISTTSFYGSHIINCAGNGGMLCVNNPFLAEKAKLLRSWGRSSSLYVESESIENRFQNKIDEIDYDAKFIFEEIGYNLEPSELGAAFGLVQLSKLDNIISVREKIFASHLDFFSKYTDWFILPRQLQGSKTAWLAFPFIVRDDAPFKRKDLQIFLEQRNIQTRTIFTGNILRQPGFTNILRRETEFGYPHADQIMRGGILIGSHHGMTETMIEHIYQTFHEFENCYANIQV</sequence>
<dbReference type="PANTHER" id="PTHR30244:SF34">
    <property type="entry name" value="DTDP-4-AMINO-4,6-DIDEOXYGALACTOSE TRANSAMINASE"/>
    <property type="match status" value="1"/>
</dbReference>
<comment type="caution">
    <text evidence="4">The sequence shown here is derived from an EMBL/GenBank/DDBJ whole genome shotgun (WGS) entry which is preliminary data.</text>
</comment>
<dbReference type="PIRSF" id="PIRSF000390">
    <property type="entry name" value="PLP_StrS"/>
    <property type="match status" value="1"/>
</dbReference>
<dbReference type="Gene3D" id="3.40.640.10">
    <property type="entry name" value="Type I PLP-dependent aspartate aminotransferase-like (Major domain)"/>
    <property type="match status" value="1"/>
</dbReference>
<organism evidence="4 5">
    <name type="scientific">Candidatus Rickettsiella isopodorum</name>
    <dbReference type="NCBI Taxonomy" id="1225476"/>
    <lineage>
        <taxon>Bacteria</taxon>
        <taxon>Pseudomonadati</taxon>
        <taxon>Pseudomonadota</taxon>
        <taxon>Gammaproteobacteria</taxon>
        <taxon>Legionellales</taxon>
        <taxon>Coxiellaceae</taxon>
        <taxon>Rickettsiella</taxon>
    </lineage>
</organism>
<dbReference type="InterPro" id="IPR000653">
    <property type="entry name" value="DegT/StrS_aminotransferase"/>
</dbReference>
<dbReference type="EMBL" id="LUKY01000032">
    <property type="protein sequence ID" value="OIZ95259.1"/>
    <property type="molecule type" value="Genomic_DNA"/>
</dbReference>
<evidence type="ECO:0000256" key="1">
    <source>
        <dbReference type="ARBA" id="ARBA00022898"/>
    </source>
</evidence>
<dbReference type="Gene3D" id="3.90.1150.10">
    <property type="entry name" value="Aspartate Aminotransferase, domain 1"/>
    <property type="match status" value="1"/>
</dbReference>
<dbReference type="InterPro" id="IPR015422">
    <property type="entry name" value="PyrdxlP-dep_Trfase_small"/>
</dbReference>
<evidence type="ECO:0000256" key="3">
    <source>
        <dbReference type="RuleBase" id="RU004508"/>
    </source>
</evidence>
<dbReference type="InterPro" id="IPR015421">
    <property type="entry name" value="PyrdxlP-dep_Trfase_major"/>
</dbReference>
<dbReference type="GO" id="GO:0030170">
    <property type="term" value="F:pyridoxal phosphate binding"/>
    <property type="evidence" value="ECO:0007669"/>
    <property type="project" value="TreeGrafter"/>
</dbReference>
<accession>A0A1J8P8C7</accession>
<dbReference type="PANTHER" id="PTHR30244">
    <property type="entry name" value="TRANSAMINASE"/>
    <property type="match status" value="1"/>
</dbReference>
<name>A0A1J8P8C7_9COXI</name>
<comment type="similarity">
    <text evidence="2 3">Belongs to the DegT/DnrJ/EryC1 family.</text>
</comment>
<protein>
    <submittedName>
        <fullName evidence="4">NarL family transcriptional regulator</fullName>
    </submittedName>
</protein>
<reference evidence="4 5" key="1">
    <citation type="submission" date="2016-03" db="EMBL/GenBank/DDBJ databases">
        <title>Comparative genomics of Rickettsiella.</title>
        <authorList>
            <person name="Chandler C."/>
            <person name="Wang Y."/>
        </authorList>
    </citation>
    <scope>NUCLEOTIDE SEQUENCE [LARGE SCALE GENOMIC DNA]</scope>
    <source>
        <strain evidence="4 5">RCFS May 2013</strain>
    </source>
</reference>